<sequence length="654" mass="72970">MSIFAWCSRRVGGLSMIALLALCYYVITQESTLHRHGYKFEQPETMTASYSSTSTSGAGLWTYIFVYYCVLVHIAVLIFPVRACWAVWDLTNTLSRATRNSLREVMTKSGPRRGSYASVSSSETLIPDQSGPSTATSSEAGDIETGMVYMDAGEGSKPEPVIHAIVIPNYKEEVDTLKETLDVLASHPQATTTYDVYLGMEQREQNGESKALNIIQEFAKKFRSIDYTVHPSDIPGEAAGKGSNMGWAARKLSAKYPNEMRKNVLVTGIDADSHLASTYFALLTDMHLSHPETATTTLYAAPIIFDRNAHSVPAIVRVADILWSAGGMSGLYRGSSIAPPTSVYSLSLELLDRVGGWDCDAEAIGEDLHMYVKCFFALNGNLTSRTILSPVSQSNVAGGGKGGVRGILIDMQARYKQALRHMWGALDSGYALRKAVEMWQDRKQTTRAFRPLHRAHVGASEPYIPLSQLDVEESAEHDRESGIFSDVTQETMKEPHLERIFYMGHRLFEAHIMPVHMTILVLASALFMWVTEEKDDDTLRWLVSWCGPLRAMGFMAVAFYIIIYERYHRICVTTREKEMREAGLYEGMCFSHRSLKTNWTDYAMIPIVAPLYGSIPCLQAEVSHFWSIDLVYTVSKKVTRQRARSIHDLAAGMA</sequence>
<evidence type="ECO:0000256" key="1">
    <source>
        <dbReference type="SAM" id="MobiDB-lite"/>
    </source>
</evidence>
<proteinExistence type="predicted"/>
<feature type="domain" description="Glycosyltransferase 2-like" evidence="3">
    <location>
        <begin position="266"/>
        <end position="527"/>
    </location>
</feature>
<dbReference type="OrthoDB" id="5819478at2759"/>
<feature type="transmembrane region" description="Helical" evidence="2">
    <location>
        <begin position="507"/>
        <end position="530"/>
    </location>
</feature>
<dbReference type="Pfam" id="PF13632">
    <property type="entry name" value="Glyco_trans_2_3"/>
    <property type="match status" value="1"/>
</dbReference>
<keyword evidence="2" id="KW-1133">Transmembrane helix</keyword>
<feature type="region of interest" description="Disordered" evidence="1">
    <location>
        <begin position="105"/>
        <end position="140"/>
    </location>
</feature>
<dbReference type="Proteomes" id="UP000029964">
    <property type="component" value="Unassembled WGS sequence"/>
</dbReference>
<evidence type="ECO:0000313" key="5">
    <source>
        <dbReference type="Proteomes" id="UP000029964"/>
    </source>
</evidence>
<dbReference type="InterPro" id="IPR029044">
    <property type="entry name" value="Nucleotide-diphossugar_trans"/>
</dbReference>
<keyword evidence="2" id="KW-0812">Transmembrane</keyword>
<dbReference type="Gene3D" id="3.90.550.10">
    <property type="entry name" value="Spore Coat Polysaccharide Biosynthesis Protein SpsA, Chain A"/>
    <property type="match status" value="1"/>
</dbReference>
<feature type="transmembrane region" description="Helical" evidence="2">
    <location>
        <begin position="60"/>
        <end position="81"/>
    </location>
</feature>
<name>A0A086SYW8_HAPC1</name>
<dbReference type="AlphaFoldDB" id="A0A086SYW8"/>
<dbReference type="PANTHER" id="PTHR36851">
    <property type="entry name" value="UNNAMED PRODUCT"/>
    <property type="match status" value="1"/>
</dbReference>
<accession>A0A086SYW8</accession>
<protein>
    <recommendedName>
        <fullName evidence="3">Glycosyltransferase 2-like domain-containing protein</fullName>
    </recommendedName>
</protein>
<evidence type="ECO:0000256" key="2">
    <source>
        <dbReference type="SAM" id="Phobius"/>
    </source>
</evidence>
<dbReference type="PANTHER" id="PTHR36851:SF1">
    <property type="entry name" value="GLYCO_TRANS_2-LIKE DOMAIN-CONTAINING PROTEIN"/>
    <property type="match status" value="1"/>
</dbReference>
<dbReference type="InterPro" id="IPR001173">
    <property type="entry name" value="Glyco_trans_2-like"/>
</dbReference>
<keyword evidence="2" id="KW-0472">Membrane</keyword>
<keyword evidence="5" id="KW-1185">Reference proteome</keyword>
<comment type="caution">
    <text evidence="4">The sequence shown here is derived from an EMBL/GenBank/DDBJ whole genome shotgun (WGS) entry which is preliminary data.</text>
</comment>
<gene>
    <name evidence="4" type="ORF">ACRE_069810</name>
</gene>
<evidence type="ECO:0000313" key="4">
    <source>
        <dbReference type="EMBL" id="KFH42300.1"/>
    </source>
</evidence>
<feature type="compositionally biased region" description="Polar residues" evidence="1">
    <location>
        <begin position="130"/>
        <end position="139"/>
    </location>
</feature>
<feature type="transmembrane region" description="Helical" evidence="2">
    <location>
        <begin position="542"/>
        <end position="563"/>
    </location>
</feature>
<organism evidence="4 5">
    <name type="scientific">Hapsidospora chrysogenum (strain ATCC 11550 / CBS 779.69 / DSM 880 / IAM 14645 / JCM 23072 / IMI 49137)</name>
    <name type="common">Acremonium chrysogenum</name>
    <dbReference type="NCBI Taxonomy" id="857340"/>
    <lineage>
        <taxon>Eukaryota</taxon>
        <taxon>Fungi</taxon>
        <taxon>Dikarya</taxon>
        <taxon>Ascomycota</taxon>
        <taxon>Pezizomycotina</taxon>
        <taxon>Sordariomycetes</taxon>
        <taxon>Hypocreomycetidae</taxon>
        <taxon>Hypocreales</taxon>
        <taxon>Bionectriaceae</taxon>
        <taxon>Hapsidospora</taxon>
    </lineage>
</organism>
<evidence type="ECO:0000259" key="3">
    <source>
        <dbReference type="Pfam" id="PF13632"/>
    </source>
</evidence>
<dbReference type="SUPFAM" id="SSF53448">
    <property type="entry name" value="Nucleotide-diphospho-sugar transferases"/>
    <property type="match status" value="1"/>
</dbReference>
<dbReference type="EMBL" id="JPKY01000098">
    <property type="protein sequence ID" value="KFH42300.1"/>
    <property type="molecule type" value="Genomic_DNA"/>
</dbReference>
<reference evidence="5" key="1">
    <citation type="journal article" date="2014" name="Genome Announc.">
        <title>Genome sequence and annotation of Acremonium chrysogenum, producer of the beta-lactam antibiotic cephalosporin C.</title>
        <authorList>
            <person name="Terfehr D."/>
            <person name="Dahlmann T.A."/>
            <person name="Specht T."/>
            <person name="Zadra I."/>
            <person name="Kuernsteiner H."/>
            <person name="Kueck U."/>
        </authorList>
    </citation>
    <scope>NUCLEOTIDE SEQUENCE [LARGE SCALE GENOMIC DNA]</scope>
    <source>
        <strain evidence="5">ATCC 11550 / CBS 779.69 / DSM 880 / IAM 14645 / JCM 23072 / IMI 49137</strain>
    </source>
</reference>
<dbReference type="HOGENOM" id="CLU_014663_1_0_1"/>